<dbReference type="GO" id="GO:0005829">
    <property type="term" value="C:cytosol"/>
    <property type="evidence" value="ECO:0007669"/>
    <property type="project" value="TreeGrafter"/>
</dbReference>
<feature type="domain" description="HTH araC/xylS-type" evidence="4">
    <location>
        <begin position="234"/>
        <end position="332"/>
    </location>
</feature>
<comment type="caution">
    <text evidence="5">The sequence shown here is derived from an EMBL/GenBank/DDBJ whole genome shotgun (WGS) entry which is preliminary data.</text>
</comment>
<evidence type="ECO:0000256" key="1">
    <source>
        <dbReference type="ARBA" id="ARBA00023015"/>
    </source>
</evidence>
<dbReference type="SUPFAM" id="SSF46689">
    <property type="entry name" value="Homeodomain-like"/>
    <property type="match status" value="1"/>
</dbReference>
<evidence type="ECO:0000313" key="5">
    <source>
        <dbReference type="EMBL" id="MBB6342329.1"/>
    </source>
</evidence>
<dbReference type="AlphaFoldDB" id="A0A7X0BWG9"/>
<dbReference type="InterPro" id="IPR009057">
    <property type="entry name" value="Homeodomain-like_sf"/>
</dbReference>
<dbReference type="Pfam" id="PF12833">
    <property type="entry name" value="HTH_18"/>
    <property type="match status" value="1"/>
</dbReference>
<dbReference type="SMART" id="SM00342">
    <property type="entry name" value="HTH_ARAC"/>
    <property type="match status" value="1"/>
</dbReference>
<keyword evidence="3" id="KW-0804">Transcription</keyword>
<evidence type="ECO:0000256" key="3">
    <source>
        <dbReference type="ARBA" id="ARBA00023163"/>
    </source>
</evidence>
<dbReference type="GO" id="GO:0003700">
    <property type="term" value="F:DNA-binding transcription factor activity"/>
    <property type="evidence" value="ECO:0007669"/>
    <property type="project" value="InterPro"/>
</dbReference>
<dbReference type="PANTHER" id="PTHR47894:SF1">
    <property type="entry name" value="HTH-TYPE TRANSCRIPTIONAL REGULATOR VQSM"/>
    <property type="match status" value="1"/>
</dbReference>
<dbReference type="EMBL" id="JACHLL010000004">
    <property type="protein sequence ID" value="MBB6342329.1"/>
    <property type="molecule type" value="Genomic_DNA"/>
</dbReference>
<dbReference type="GO" id="GO:0000976">
    <property type="term" value="F:transcription cis-regulatory region binding"/>
    <property type="evidence" value="ECO:0007669"/>
    <property type="project" value="TreeGrafter"/>
</dbReference>
<organism evidence="5 6">
    <name type="scientific">Pseudomonas fluvialis</name>
    <dbReference type="NCBI Taxonomy" id="1793966"/>
    <lineage>
        <taxon>Bacteria</taxon>
        <taxon>Pseudomonadati</taxon>
        <taxon>Pseudomonadota</taxon>
        <taxon>Gammaproteobacteria</taxon>
        <taxon>Pseudomonadales</taxon>
        <taxon>Pseudomonadaceae</taxon>
        <taxon>Pseudomonas</taxon>
    </lineage>
</organism>
<evidence type="ECO:0000256" key="2">
    <source>
        <dbReference type="ARBA" id="ARBA00023125"/>
    </source>
</evidence>
<sequence>MTLQATVSISWVNTVLAAAEQQGVAREVLLAQAGIAAQELDAERWPIDHITRLWCAAARCTKDAGFGLKVGAGVGPASFNVVSFLLQSAPTLREAFALVQQCQSLISDGGRFQTIAGADSCWVVYHPSQGELAFSPHQIEAVLAAVVVFTRWVTGTSLRPLAVQFSQARLGPLTGYREVFRCPVTFEQAFSGVLVTNALLDTPLPQADAQLAQVLHEHARERLAALATRTELGPALRAWIAGQLHAHLPTRAQAARVLGLTERTLARRLQAQGLSFSGLLDEARREAALQALAHSQRSLAEIGQALGYAEPSVFNRAVRRWTGSTPRAWRLAQQMTNDEVDSPAVQSGLSVR</sequence>
<dbReference type="RefSeq" id="WP_184683726.1">
    <property type="nucleotide sequence ID" value="NZ_JACHLL010000004.1"/>
</dbReference>
<dbReference type="InterPro" id="IPR032687">
    <property type="entry name" value="AraC-type_N"/>
</dbReference>
<dbReference type="InterPro" id="IPR018060">
    <property type="entry name" value="HTH_AraC"/>
</dbReference>
<gene>
    <name evidence="5" type="ORF">HNP49_002511</name>
</gene>
<evidence type="ECO:0000313" key="6">
    <source>
        <dbReference type="Proteomes" id="UP000557193"/>
    </source>
</evidence>
<evidence type="ECO:0000259" key="4">
    <source>
        <dbReference type="PROSITE" id="PS01124"/>
    </source>
</evidence>
<dbReference type="PROSITE" id="PS01124">
    <property type="entry name" value="HTH_ARAC_FAMILY_2"/>
    <property type="match status" value="1"/>
</dbReference>
<keyword evidence="1" id="KW-0805">Transcription regulation</keyword>
<keyword evidence="2 5" id="KW-0238">DNA-binding</keyword>
<name>A0A7X0BWG9_9PSED</name>
<dbReference type="Proteomes" id="UP000557193">
    <property type="component" value="Unassembled WGS sequence"/>
</dbReference>
<accession>A0A7X0BWG9</accession>
<reference evidence="5 6" key="1">
    <citation type="submission" date="2020-08" db="EMBL/GenBank/DDBJ databases">
        <title>Functional genomics of gut bacteria from endangered species of beetles.</title>
        <authorList>
            <person name="Carlos-Shanley C."/>
        </authorList>
    </citation>
    <scope>NUCLEOTIDE SEQUENCE [LARGE SCALE GENOMIC DNA]</scope>
    <source>
        <strain evidence="5 6">S00202</strain>
    </source>
</reference>
<keyword evidence="6" id="KW-1185">Reference proteome</keyword>
<dbReference type="Gene3D" id="1.10.10.60">
    <property type="entry name" value="Homeodomain-like"/>
    <property type="match status" value="1"/>
</dbReference>
<dbReference type="PANTHER" id="PTHR47894">
    <property type="entry name" value="HTH-TYPE TRANSCRIPTIONAL REGULATOR GADX"/>
    <property type="match status" value="1"/>
</dbReference>
<protein>
    <submittedName>
        <fullName evidence="5">AraC-like DNA-binding protein</fullName>
    </submittedName>
</protein>
<proteinExistence type="predicted"/>
<dbReference type="Pfam" id="PF12625">
    <property type="entry name" value="Arabinose_bd"/>
    <property type="match status" value="1"/>
</dbReference>